<accession>A0A9P9AUW3</accession>
<dbReference type="InterPro" id="IPR057229">
    <property type="entry name" value="DUF7907"/>
</dbReference>
<evidence type="ECO:0000313" key="4">
    <source>
        <dbReference type="Proteomes" id="UP000777438"/>
    </source>
</evidence>
<evidence type="ECO:0000259" key="2">
    <source>
        <dbReference type="Pfam" id="PF25484"/>
    </source>
</evidence>
<protein>
    <recommendedName>
        <fullName evidence="2">DUF7907 domain-containing protein</fullName>
    </recommendedName>
</protein>
<evidence type="ECO:0000313" key="3">
    <source>
        <dbReference type="EMBL" id="KAH6893266.1"/>
    </source>
</evidence>
<keyword evidence="4" id="KW-1185">Reference proteome</keyword>
<dbReference type="Pfam" id="PF25484">
    <property type="entry name" value="DUF7907"/>
    <property type="match status" value="1"/>
</dbReference>
<feature type="signal peptide" evidence="1">
    <location>
        <begin position="1"/>
        <end position="16"/>
    </location>
</feature>
<dbReference type="AlphaFoldDB" id="A0A9P9AUW3"/>
<feature type="chain" id="PRO_5040420177" description="DUF7907 domain-containing protein" evidence="1">
    <location>
        <begin position="17"/>
        <end position="226"/>
    </location>
</feature>
<gene>
    <name evidence="3" type="ORF">B0T10DRAFT_269189</name>
</gene>
<dbReference type="Proteomes" id="UP000777438">
    <property type="component" value="Unassembled WGS sequence"/>
</dbReference>
<proteinExistence type="predicted"/>
<comment type="caution">
    <text evidence="3">The sequence shown here is derived from an EMBL/GenBank/DDBJ whole genome shotgun (WGS) entry which is preliminary data.</text>
</comment>
<sequence length="226" mass="24483">MIASAFFLGLLGLAVASPMRVPTGIAARARASQISKGFRLVVNVTDPSRDFETPIQNYYIASIHTGAGLALVGVNSYESTGRIFYQNGTEEEYQASQATTITDGGTPLFPVGLKLTKDEESPVSVATLDNGPGTPGIQVSALKKFTYLLPETFFACNEPLAYYGGKKFIVIKQTNFIKDVPEDCAPIRLIPECAELEDLPEGSLSSHDFALDTRCYNDVKGVNWDE</sequence>
<name>A0A9P9AUW3_9HYPO</name>
<organism evidence="3 4">
    <name type="scientific">Thelonectria olida</name>
    <dbReference type="NCBI Taxonomy" id="1576542"/>
    <lineage>
        <taxon>Eukaryota</taxon>
        <taxon>Fungi</taxon>
        <taxon>Dikarya</taxon>
        <taxon>Ascomycota</taxon>
        <taxon>Pezizomycotina</taxon>
        <taxon>Sordariomycetes</taxon>
        <taxon>Hypocreomycetidae</taxon>
        <taxon>Hypocreales</taxon>
        <taxon>Nectriaceae</taxon>
        <taxon>Thelonectria</taxon>
    </lineage>
</organism>
<dbReference type="OrthoDB" id="3518533at2759"/>
<feature type="domain" description="DUF7907" evidence="2">
    <location>
        <begin position="35"/>
        <end position="193"/>
    </location>
</feature>
<reference evidence="3 4" key="1">
    <citation type="journal article" date="2021" name="Nat. Commun.">
        <title>Genetic determinants of endophytism in the Arabidopsis root mycobiome.</title>
        <authorList>
            <person name="Mesny F."/>
            <person name="Miyauchi S."/>
            <person name="Thiergart T."/>
            <person name="Pickel B."/>
            <person name="Atanasova L."/>
            <person name="Karlsson M."/>
            <person name="Huettel B."/>
            <person name="Barry K.W."/>
            <person name="Haridas S."/>
            <person name="Chen C."/>
            <person name="Bauer D."/>
            <person name="Andreopoulos W."/>
            <person name="Pangilinan J."/>
            <person name="LaButti K."/>
            <person name="Riley R."/>
            <person name="Lipzen A."/>
            <person name="Clum A."/>
            <person name="Drula E."/>
            <person name="Henrissat B."/>
            <person name="Kohler A."/>
            <person name="Grigoriev I.V."/>
            <person name="Martin F.M."/>
            <person name="Hacquard S."/>
        </authorList>
    </citation>
    <scope>NUCLEOTIDE SEQUENCE [LARGE SCALE GENOMIC DNA]</scope>
    <source>
        <strain evidence="3 4">MPI-CAGE-CH-0241</strain>
    </source>
</reference>
<keyword evidence="1" id="KW-0732">Signal</keyword>
<evidence type="ECO:0000256" key="1">
    <source>
        <dbReference type="SAM" id="SignalP"/>
    </source>
</evidence>
<dbReference type="EMBL" id="JAGPYM010000006">
    <property type="protein sequence ID" value="KAH6893266.1"/>
    <property type="molecule type" value="Genomic_DNA"/>
</dbReference>